<organism evidence="5 6">
    <name type="scientific">Kytococcus schroeteri</name>
    <dbReference type="NCBI Taxonomy" id="138300"/>
    <lineage>
        <taxon>Bacteria</taxon>
        <taxon>Bacillati</taxon>
        <taxon>Actinomycetota</taxon>
        <taxon>Actinomycetes</taxon>
        <taxon>Micrococcales</taxon>
        <taxon>Kytococcaceae</taxon>
        <taxon>Kytococcus</taxon>
    </lineage>
</organism>
<evidence type="ECO:0000313" key="5">
    <source>
        <dbReference type="EMBL" id="PKZ41587.1"/>
    </source>
</evidence>
<evidence type="ECO:0000259" key="4">
    <source>
        <dbReference type="Pfam" id="PF00676"/>
    </source>
</evidence>
<evidence type="ECO:0000256" key="3">
    <source>
        <dbReference type="ARBA" id="ARBA00023052"/>
    </source>
</evidence>
<dbReference type="EMBL" id="PKIZ01000011">
    <property type="protein sequence ID" value="PKZ41587.1"/>
    <property type="molecule type" value="Genomic_DNA"/>
</dbReference>
<dbReference type="InterPro" id="IPR017596">
    <property type="entry name" value="PdhA/BkdA"/>
</dbReference>
<proteinExistence type="predicted"/>
<dbReference type="AlphaFoldDB" id="A0A2I1PAE7"/>
<comment type="cofactor">
    <cofactor evidence="1">
        <name>thiamine diphosphate</name>
        <dbReference type="ChEBI" id="CHEBI:58937"/>
    </cofactor>
</comment>
<dbReference type="NCBIfam" id="TIGR03181">
    <property type="entry name" value="PDH_E1_alph_x"/>
    <property type="match status" value="1"/>
</dbReference>
<dbReference type="InterPro" id="IPR050771">
    <property type="entry name" value="Alpha-ketoacid_DH_E1_comp"/>
</dbReference>
<gene>
    <name evidence="5" type="primary">pdhA</name>
    <name evidence="5" type="ORF">CYJ76_06805</name>
</gene>
<feature type="domain" description="Dehydrogenase E1 component" evidence="4">
    <location>
        <begin position="46"/>
        <end position="315"/>
    </location>
</feature>
<dbReference type="OrthoDB" id="9766715at2"/>
<dbReference type="PANTHER" id="PTHR43380:SF1">
    <property type="entry name" value="2-OXOISOVALERATE DEHYDROGENASE SUBUNIT ALPHA, MITOCHONDRIAL"/>
    <property type="match status" value="1"/>
</dbReference>
<reference evidence="5 6" key="1">
    <citation type="submission" date="2017-12" db="EMBL/GenBank/DDBJ databases">
        <title>Phylogenetic diversity of female urinary microbiome.</title>
        <authorList>
            <person name="Thomas-White K."/>
            <person name="Wolfe A.J."/>
        </authorList>
    </citation>
    <scope>NUCLEOTIDE SEQUENCE [LARGE SCALE GENOMIC DNA]</scope>
    <source>
        <strain evidence="5 6">UMB1298</strain>
    </source>
</reference>
<name>A0A2I1PAE7_9MICO</name>
<dbReference type="Gene3D" id="3.40.50.970">
    <property type="match status" value="1"/>
</dbReference>
<protein>
    <submittedName>
        <fullName evidence="5">Pyruvate dehydrogenase (Acetyl-transferring) E1 component subunit alpha</fullName>
    </submittedName>
</protein>
<dbReference type="InterPro" id="IPR029061">
    <property type="entry name" value="THDP-binding"/>
</dbReference>
<dbReference type="CDD" id="cd02000">
    <property type="entry name" value="TPP_E1_PDC_ADC_BCADC"/>
    <property type="match status" value="1"/>
</dbReference>
<keyword evidence="6" id="KW-1185">Reference proteome</keyword>
<comment type="caution">
    <text evidence="5">The sequence shown here is derived from an EMBL/GenBank/DDBJ whole genome shotgun (WGS) entry which is preliminary data.</text>
</comment>
<keyword evidence="3" id="KW-0786">Thiamine pyrophosphate</keyword>
<accession>A0A2I1PAE7</accession>
<evidence type="ECO:0000256" key="2">
    <source>
        <dbReference type="ARBA" id="ARBA00023002"/>
    </source>
</evidence>
<dbReference type="InterPro" id="IPR001017">
    <property type="entry name" value="DH_E1"/>
</dbReference>
<dbReference type="GO" id="GO:0009083">
    <property type="term" value="P:branched-chain amino acid catabolic process"/>
    <property type="evidence" value="ECO:0007669"/>
    <property type="project" value="TreeGrafter"/>
</dbReference>
<evidence type="ECO:0000313" key="6">
    <source>
        <dbReference type="Proteomes" id="UP000234206"/>
    </source>
</evidence>
<dbReference type="GO" id="GO:0000287">
    <property type="term" value="F:magnesium ion binding"/>
    <property type="evidence" value="ECO:0007669"/>
    <property type="project" value="UniProtKB-ARBA"/>
</dbReference>
<dbReference type="Proteomes" id="UP000234206">
    <property type="component" value="Unassembled WGS sequence"/>
</dbReference>
<evidence type="ECO:0000256" key="1">
    <source>
        <dbReference type="ARBA" id="ARBA00001964"/>
    </source>
</evidence>
<dbReference type="PANTHER" id="PTHR43380">
    <property type="entry name" value="2-OXOISOVALERATE DEHYDROGENASE SUBUNIT ALPHA, MITOCHONDRIAL"/>
    <property type="match status" value="1"/>
</dbReference>
<dbReference type="GO" id="GO:0016624">
    <property type="term" value="F:oxidoreductase activity, acting on the aldehyde or oxo group of donors, disulfide as acceptor"/>
    <property type="evidence" value="ECO:0007669"/>
    <property type="project" value="InterPro"/>
</dbReference>
<keyword evidence="2" id="KW-0560">Oxidoreductase</keyword>
<dbReference type="SUPFAM" id="SSF52518">
    <property type="entry name" value="Thiamin diphosphate-binding fold (THDP-binding)"/>
    <property type="match status" value="1"/>
</dbReference>
<dbReference type="Pfam" id="PF00676">
    <property type="entry name" value="E1_dh"/>
    <property type="match status" value="1"/>
</dbReference>
<sequence>MPTPQDLLPSSEPVQFIAPGGELTAQTHPRGYRLPEADRLLALHRGMVLGRRFDKQATALTKQGRLAVYPSSHGQDACQVACAQALREDDWFFPTYRDSMALVTRGIDPVEVLTLLKGDWHAGYDVAATRTAPQCTPLATQLVHAAGTGSALARKGSDAAVLAFIGDGATSEGDFHEGLNFAAVFNAPVVFVVQNNTYAISVPLSKQTKAPSLAYKGIGYGIPSEQVDGNDAAAVAAVMDAALERARSGGGPTLLELHTYRMDAHTNADDATRYREDSEVEGWVAKDPIVRLERYLLSQGLLDEAAVEAIHAEGEEQSARLRERMNADVQHDPLELFEHVFAEPTPQLLEQRAVVEAELAAARADQDHTAQEATR</sequence>
<keyword evidence="5" id="KW-0670">Pyruvate</keyword>
<dbReference type="RefSeq" id="WP_070705147.1">
    <property type="nucleotide sequence ID" value="NZ_PKIZ01000011.1"/>
</dbReference>